<organism evidence="1">
    <name type="scientific">Glycine max</name>
    <name type="common">Soybean</name>
    <name type="synonym">Glycine hispida</name>
    <dbReference type="NCBI Taxonomy" id="3847"/>
    <lineage>
        <taxon>Eukaryota</taxon>
        <taxon>Viridiplantae</taxon>
        <taxon>Streptophyta</taxon>
        <taxon>Embryophyta</taxon>
        <taxon>Tracheophyta</taxon>
        <taxon>Spermatophyta</taxon>
        <taxon>Magnoliopsida</taxon>
        <taxon>eudicotyledons</taxon>
        <taxon>Gunneridae</taxon>
        <taxon>Pentapetalae</taxon>
        <taxon>rosids</taxon>
        <taxon>fabids</taxon>
        <taxon>Fabales</taxon>
        <taxon>Fabaceae</taxon>
        <taxon>Papilionoideae</taxon>
        <taxon>50 kb inversion clade</taxon>
        <taxon>NPAAA clade</taxon>
        <taxon>indigoferoid/millettioid clade</taxon>
        <taxon>Phaseoleae</taxon>
        <taxon>Glycine</taxon>
        <taxon>Glycine subgen. Soja</taxon>
    </lineage>
</organism>
<dbReference type="Gramene" id="KRH66100">
    <property type="protein sequence ID" value="KRH66100"/>
    <property type="gene ID" value="GLYMA_03G082600"/>
</dbReference>
<dbReference type="Proteomes" id="UP000008827">
    <property type="component" value="Chromosome 3"/>
</dbReference>
<name>A0A0R0KQM0_SOYBN</name>
<reference evidence="2" key="2">
    <citation type="submission" date="2018-02" db="UniProtKB">
        <authorList>
            <consortium name="EnsemblPlants"/>
        </authorList>
    </citation>
    <scope>IDENTIFICATION</scope>
    <source>
        <strain evidence="2">Williams 82</strain>
    </source>
</reference>
<accession>A0A0R0KQM0</accession>
<evidence type="ECO:0000313" key="3">
    <source>
        <dbReference type="Proteomes" id="UP000008827"/>
    </source>
</evidence>
<dbReference type="AlphaFoldDB" id="A0A0R0KQM0"/>
<evidence type="ECO:0000313" key="1">
    <source>
        <dbReference type="EMBL" id="KRH66100.1"/>
    </source>
</evidence>
<dbReference type="EMBL" id="CM000836">
    <property type="protein sequence ID" value="KRH66100.1"/>
    <property type="molecule type" value="Genomic_DNA"/>
</dbReference>
<reference evidence="1 2" key="1">
    <citation type="journal article" date="2010" name="Nature">
        <title>Genome sequence of the palaeopolyploid soybean.</title>
        <authorList>
            <person name="Schmutz J."/>
            <person name="Cannon S.B."/>
            <person name="Schlueter J."/>
            <person name="Ma J."/>
            <person name="Mitros T."/>
            <person name="Nelson W."/>
            <person name="Hyten D.L."/>
            <person name="Song Q."/>
            <person name="Thelen J.J."/>
            <person name="Cheng J."/>
            <person name="Xu D."/>
            <person name="Hellsten U."/>
            <person name="May G.D."/>
            <person name="Yu Y."/>
            <person name="Sakurai T."/>
            <person name="Umezawa T."/>
            <person name="Bhattacharyya M.K."/>
            <person name="Sandhu D."/>
            <person name="Valliyodan B."/>
            <person name="Lindquist E."/>
            <person name="Peto M."/>
            <person name="Grant D."/>
            <person name="Shu S."/>
            <person name="Goodstein D."/>
            <person name="Barry K."/>
            <person name="Futrell-Griggs M."/>
            <person name="Abernathy B."/>
            <person name="Du J."/>
            <person name="Tian Z."/>
            <person name="Zhu L."/>
            <person name="Gill N."/>
            <person name="Joshi T."/>
            <person name="Libault M."/>
            <person name="Sethuraman A."/>
            <person name="Zhang X.-C."/>
            <person name="Shinozaki K."/>
            <person name="Nguyen H.T."/>
            <person name="Wing R.A."/>
            <person name="Cregan P."/>
            <person name="Specht J."/>
            <person name="Grimwood J."/>
            <person name="Rokhsar D."/>
            <person name="Stacey G."/>
            <person name="Shoemaker R.C."/>
            <person name="Jackson S.A."/>
        </authorList>
    </citation>
    <scope>NUCLEOTIDE SEQUENCE</scope>
    <source>
        <strain evidence="2">cv. Williams 82</strain>
        <tissue evidence="1">Callus</tissue>
    </source>
</reference>
<evidence type="ECO:0000313" key="2">
    <source>
        <dbReference type="EnsemblPlants" id="KRH66100"/>
    </source>
</evidence>
<proteinExistence type="predicted"/>
<protein>
    <submittedName>
        <fullName evidence="1 2">Uncharacterized protein</fullName>
    </submittedName>
</protein>
<dbReference type="EnsemblPlants" id="KRH66100">
    <property type="protein sequence ID" value="KRH66100"/>
    <property type="gene ID" value="GLYMA_03G082600"/>
</dbReference>
<dbReference type="SMR" id="A0A0R0KQM0"/>
<sequence>MSTPLENIPQNCSEYSNSNFLDMPIDYQCPFLHSEIANTLKHMVTQSKTQLTQVNMAEPTSVEDGRRKVKMTTNTTVGEVSISFQLPTDCIINKIDMDKFYCHSKSRTMFRFITEVVNFLQYAIYCETENPNKVTLEENSVKGMSKASAMKRKRKSTCSKSAKRQRFFSNEDSYNFDGLQNVTSENMLKAPHTNITNTTNREMEEDKQENYLEKYLGKMIASKGQKFLTVEKELSGTKMGTAQIVDATLLESNVELKGNGSLDVMLGIYKNANIDQNEVNYKFQDLRDEISMDWTENDALIDTYFEECDLIYHIPICKSIDELIEFLITERNKRQG</sequence>
<reference evidence="1" key="3">
    <citation type="submission" date="2018-07" db="EMBL/GenBank/DDBJ databases">
        <title>WGS assembly of Glycine max.</title>
        <authorList>
            <person name="Schmutz J."/>
            <person name="Cannon S."/>
            <person name="Schlueter J."/>
            <person name="Ma J."/>
            <person name="Mitros T."/>
            <person name="Nelson W."/>
            <person name="Hyten D."/>
            <person name="Song Q."/>
            <person name="Thelen J."/>
            <person name="Cheng J."/>
            <person name="Xu D."/>
            <person name="Hellsten U."/>
            <person name="May G."/>
            <person name="Yu Y."/>
            <person name="Sakurai T."/>
            <person name="Umezawa T."/>
            <person name="Bhattacharyya M."/>
            <person name="Sandhu D."/>
            <person name="Valliyodan B."/>
            <person name="Lindquist E."/>
            <person name="Peto M."/>
            <person name="Grant D."/>
            <person name="Shu S."/>
            <person name="Goodstein D."/>
            <person name="Barry K."/>
            <person name="Futrell-Griggs M."/>
            <person name="Abernathy B."/>
            <person name="Du J."/>
            <person name="Tian Z."/>
            <person name="Zhu L."/>
            <person name="Gill N."/>
            <person name="Joshi T."/>
            <person name="Libault M."/>
            <person name="Sethuraman A."/>
            <person name="Zhang X."/>
            <person name="Shinozaki K."/>
            <person name="Nguyen H."/>
            <person name="Wing R."/>
            <person name="Cregan P."/>
            <person name="Specht J."/>
            <person name="Grimwood J."/>
            <person name="Rokhsar D."/>
            <person name="Stacey G."/>
            <person name="Shoemaker R."/>
            <person name="Jackson S."/>
        </authorList>
    </citation>
    <scope>NUCLEOTIDE SEQUENCE</scope>
    <source>
        <tissue evidence="1">Callus</tissue>
    </source>
</reference>
<keyword evidence="3" id="KW-1185">Reference proteome</keyword>
<gene>
    <name evidence="1" type="ORF">GLYMA_03G082600</name>
</gene>
<dbReference type="InParanoid" id="A0A0R0KQM0"/>